<organism evidence="1 2">
    <name type="scientific">Liparis tanakae</name>
    <name type="common">Tanaka's snailfish</name>
    <dbReference type="NCBI Taxonomy" id="230148"/>
    <lineage>
        <taxon>Eukaryota</taxon>
        <taxon>Metazoa</taxon>
        <taxon>Chordata</taxon>
        <taxon>Craniata</taxon>
        <taxon>Vertebrata</taxon>
        <taxon>Euteleostomi</taxon>
        <taxon>Actinopterygii</taxon>
        <taxon>Neopterygii</taxon>
        <taxon>Teleostei</taxon>
        <taxon>Neoteleostei</taxon>
        <taxon>Acanthomorphata</taxon>
        <taxon>Eupercaria</taxon>
        <taxon>Perciformes</taxon>
        <taxon>Cottioidei</taxon>
        <taxon>Cottales</taxon>
        <taxon>Liparidae</taxon>
        <taxon>Liparis</taxon>
    </lineage>
</organism>
<evidence type="ECO:0000313" key="2">
    <source>
        <dbReference type="Proteomes" id="UP000314294"/>
    </source>
</evidence>
<proteinExistence type="predicted"/>
<keyword evidence="2" id="KW-1185">Reference proteome</keyword>
<name>A0A4Z2IXX7_9TELE</name>
<accession>A0A4Z2IXX7</accession>
<dbReference type="EMBL" id="SRLO01000037">
    <property type="protein sequence ID" value="TNN82736.1"/>
    <property type="molecule type" value="Genomic_DNA"/>
</dbReference>
<gene>
    <name evidence="1" type="ORF">EYF80_006977</name>
</gene>
<dbReference type="AlphaFoldDB" id="A0A4Z2IXX7"/>
<sequence length="70" mass="7965">MKVYLYSPGPDSPLIINMKHLSDNEHDVQTLEDGTNMALLETNLIPPLLELEWLLPTAPSEKSRHLSRLK</sequence>
<evidence type="ECO:0000313" key="1">
    <source>
        <dbReference type="EMBL" id="TNN82736.1"/>
    </source>
</evidence>
<reference evidence="1 2" key="1">
    <citation type="submission" date="2019-03" db="EMBL/GenBank/DDBJ databases">
        <title>First draft genome of Liparis tanakae, snailfish: a comprehensive survey of snailfish specific genes.</title>
        <authorList>
            <person name="Kim W."/>
            <person name="Song I."/>
            <person name="Jeong J.-H."/>
            <person name="Kim D."/>
            <person name="Kim S."/>
            <person name="Ryu S."/>
            <person name="Song J.Y."/>
            <person name="Lee S.K."/>
        </authorList>
    </citation>
    <scope>NUCLEOTIDE SEQUENCE [LARGE SCALE GENOMIC DNA]</scope>
    <source>
        <tissue evidence="1">Muscle</tissue>
    </source>
</reference>
<comment type="caution">
    <text evidence="1">The sequence shown here is derived from an EMBL/GenBank/DDBJ whole genome shotgun (WGS) entry which is preliminary data.</text>
</comment>
<dbReference type="Proteomes" id="UP000314294">
    <property type="component" value="Unassembled WGS sequence"/>
</dbReference>
<protein>
    <submittedName>
        <fullName evidence="1">Uncharacterized protein</fullName>
    </submittedName>
</protein>